<gene>
    <name evidence="2" type="ORF">F503_05268</name>
</gene>
<feature type="region of interest" description="Disordered" evidence="1">
    <location>
        <begin position="299"/>
        <end position="333"/>
    </location>
</feature>
<dbReference type="InterPro" id="IPR032801">
    <property type="entry name" value="PXL2A/B/C"/>
</dbReference>
<name>S3CTZ1_OPHP1</name>
<feature type="compositionally biased region" description="Low complexity" evidence="1">
    <location>
        <begin position="233"/>
        <end position="250"/>
    </location>
</feature>
<dbReference type="eggNOG" id="ENOG502S2R7">
    <property type="taxonomic scope" value="Eukaryota"/>
</dbReference>
<evidence type="ECO:0000313" key="2">
    <source>
        <dbReference type="EMBL" id="EPE10173.1"/>
    </source>
</evidence>
<reference evidence="2 3" key="1">
    <citation type="journal article" date="2013" name="BMC Genomics">
        <title>The genome and transcriptome of the pine saprophyte Ophiostoma piceae, and a comparison with the bark beetle-associated pine pathogen Grosmannia clavigera.</title>
        <authorList>
            <person name="Haridas S."/>
            <person name="Wang Y."/>
            <person name="Lim L."/>
            <person name="Massoumi Alamouti S."/>
            <person name="Jackman S."/>
            <person name="Docking R."/>
            <person name="Robertson G."/>
            <person name="Birol I."/>
            <person name="Bohlmann J."/>
            <person name="Breuil C."/>
        </authorList>
    </citation>
    <scope>NUCLEOTIDE SEQUENCE [LARGE SCALE GENOMIC DNA]</scope>
    <source>
        <strain evidence="2 3">UAMH 11346</strain>
    </source>
</reference>
<dbReference type="AlphaFoldDB" id="S3CTZ1"/>
<evidence type="ECO:0000256" key="1">
    <source>
        <dbReference type="SAM" id="MobiDB-lite"/>
    </source>
</evidence>
<dbReference type="VEuPathDB" id="FungiDB:F503_05268"/>
<dbReference type="HOGENOM" id="CLU_072123_0_0_1"/>
<sequence>MNDIPDSHRPTVFTYSCLPYWDIRDFLNSHGPPREHFPGYLRFFLVTCHTAAILSPIQPVTARTLTHSLASMMAEQAPAAAPAVAAPPAKPHVIPPPKVGDAAPFSPELNLPRSKPTLIVFLRQCGDPFAEKTFRKLAALSDQRRELMCIAVTQAGRELSDTWVAEIGGTWEVEVVADPKRDMYADWGLGLNTSWQMFNPRALYATYALGRDEGIWSPTWGGQRKTSLPKPQPADTPAAPGEADAAPANPQESGNSTKGNKWQMGGAFAVDAMGIVRWTHVSKASEDVPDYNPMLEAFGIPPMPTKHGKKPASPAPLPIPDDQRTLYQTPAPR</sequence>
<dbReference type="Gene3D" id="3.40.30.10">
    <property type="entry name" value="Glutaredoxin"/>
    <property type="match status" value="1"/>
</dbReference>
<evidence type="ECO:0000313" key="3">
    <source>
        <dbReference type="Proteomes" id="UP000016923"/>
    </source>
</evidence>
<dbReference type="Pfam" id="PF13911">
    <property type="entry name" value="AhpC-TSA_2"/>
    <property type="match status" value="1"/>
</dbReference>
<keyword evidence="3" id="KW-1185">Reference proteome</keyword>
<dbReference type="Proteomes" id="UP000016923">
    <property type="component" value="Unassembled WGS sequence"/>
</dbReference>
<accession>S3CTZ1</accession>
<dbReference type="EMBL" id="KE148146">
    <property type="protein sequence ID" value="EPE10173.1"/>
    <property type="molecule type" value="Genomic_DNA"/>
</dbReference>
<proteinExistence type="predicted"/>
<dbReference type="PANTHER" id="PTHR42336:SF2">
    <property type="entry name" value="THIOREDOXIN DOMAIN-CONTAINING PROTEIN"/>
    <property type="match status" value="1"/>
</dbReference>
<protein>
    <submittedName>
        <fullName evidence="2">Alkyl hydroperoxide reductase subunit c thiol specific antioxidant</fullName>
    </submittedName>
</protein>
<dbReference type="PANTHER" id="PTHR42336">
    <property type="entry name" value="THIOREDOXIN DOMAIN-CONTAINING PROTEIN-RELATED"/>
    <property type="match status" value="1"/>
</dbReference>
<dbReference type="OrthoDB" id="40334at2759"/>
<organism evidence="2 3">
    <name type="scientific">Ophiostoma piceae (strain UAMH 11346)</name>
    <name type="common">Sap stain fungus</name>
    <dbReference type="NCBI Taxonomy" id="1262450"/>
    <lineage>
        <taxon>Eukaryota</taxon>
        <taxon>Fungi</taxon>
        <taxon>Dikarya</taxon>
        <taxon>Ascomycota</taxon>
        <taxon>Pezizomycotina</taxon>
        <taxon>Sordariomycetes</taxon>
        <taxon>Sordariomycetidae</taxon>
        <taxon>Ophiostomatales</taxon>
        <taxon>Ophiostomataceae</taxon>
        <taxon>Ophiostoma</taxon>
    </lineage>
</organism>
<feature type="region of interest" description="Disordered" evidence="1">
    <location>
        <begin position="218"/>
        <end position="262"/>
    </location>
</feature>
<feature type="compositionally biased region" description="Polar residues" evidence="1">
    <location>
        <begin position="251"/>
        <end position="260"/>
    </location>
</feature>